<comment type="caution">
    <text evidence="4">The sequence shown here is derived from an EMBL/GenBank/DDBJ whole genome shotgun (WGS) entry which is preliminary data.</text>
</comment>
<evidence type="ECO:0000313" key="4">
    <source>
        <dbReference type="EMBL" id="KAG7356048.1"/>
    </source>
</evidence>
<name>A0A9K3L5N9_9STRA</name>
<dbReference type="EMBL" id="JAGRRH010000015">
    <property type="protein sequence ID" value="KAG7356048.1"/>
    <property type="molecule type" value="Genomic_DNA"/>
</dbReference>
<keyword evidence="5" id="KW-1185">Reference proteome</keyword>
<dbReference type="CDD" id="cd12398">
    <property type="entry name" value="RRM_CSTF2_RNA15_like"/>
    <property type="match status" value="1"/>
</dbReference>
<dbReference type="PANTHER" id="PTHR45735">
    <property type="entry name" value="CLEAVAGE STIMULATION FACTOR SUBUNIT 2"/>
    <property type="match status" value="1"/>
</dbReference>
<gene>
    <name evidence="4" type="ORF">IV203_000734</name>
</gene>
<reference evidence="4" key="1">
    <citation type="journal article" date="2021" name="Sci. Rep.">
        <title>Diploid genomic architecture of Nitzschia inconspicua, an elite biomass production diatom.</title>
        <authorList>
            <person name="Oliver A."/>
            <person name="Podell S."/>
            <person name="Pinowska A."/>
            <person name="Traller J.C."/>
            <person name="Smith S.R."/>
            <person name="McClure R."/>
            <person name="Beliaev A."/>
            <person name="Bohutskyi P."/>
            <person name="Hill E.A."/>
            <person name="Rabines A."/>
            <person name="Zheng H."/>
            <person name="Allen L.Z."/>
            <person name="Kuo A."/>
            <person name="Grigoriev I.V."/>
            <person name="Allen A.E."/>
            <person name="Hazlebeck D."/>
            <person name="Allen E.E."/>
        </authorList>
    </citation>
    <scope>NUCLEOTIDE SEQUENCE</scope>
    <source>
        <strain evidence="4">Hildebrandi</strain>
    </source>
</reference>
<dbReference type="Proteomes" id="UP000693970">
    <property type="component" value="Unassembled WGS sequence"/>
</dbReference>
<dbReference type="GO" id="GO:0003729">
    <property type="term" value="F:mRNA binding"/>
    <property type="evidence" value="ECO:0007669"/>
    <property type="project" value="TreeGrafter"/>
</dbReference>
<accession>A0A9K3L5N9</accession>
<protein>
    <submittedName>
        <fullName evidence="4">RRM domain containing RNA-binding protein</fullName>
    </submittedName>
</protein>
<dbReference type="OrthoDB" id="272703at2759"/>
<feature type="domain" description="RRM" evidence="3">
    <location>
        <begin position="21"/>
        <end position="99"/>
    </location>
</feature>
<evidence type="ECO:0000259" key="3">
    <source>
        <dbReference type="PROSITE" id="PS50102"/>
    </source>
</evidence>
<dbReference type="Pfam" id="PF14304">
    <property type="entry name" value="CSTF_C"/>
    <property type="match status" value="1"/>
</dbReference>
<evidence type="ECO:0000313" key="5">
    <source>
        <dbReference type="Proteomes" id="UP000693970"/>
    </source>
</evidence>
<dbReference type="SMART" id="SM00360">
    <property type="entry name" value="RRM"/>
    <property type="match status" value="1"/>
</dbReference>
<dbReference type="GO" id="GO:0031124">
    <property type="term" value="P:mRNA 3'-end processing"/>
    <property type="evidence" value="ECO:0007669"/>
    <property type="project" value="InterPro"/>
</dbReference>
<dbReference type="InterPro" id="IPR025742">
    <property type="entry name" value="CSTF2_hinge"/>
</dbReference>
<evidence type="ECO:0000256" key="2">
    <source>
        <dbReference type="SAM" id="MobiDB-lite"/>
    </source>
</evidence>
<proteinExistence type="predicted"/>
<dbReference type="AlphaFoldDB" id="A0A9K3L5N9"/>
<organism evidence="4 5">
    <name type="scientific">Nitzschia inconspicua</name>
    <dbReference type="NCBI Taxonomy" id="303405"/>
    <lineage>
        <taxon>Eukaryota</taxon>
        <taxon>Sar</taxon>
        <taxon>Stramenopiles</taxon>
        <taxon>Ochrophyta</taxon>
        <taxon>Bacillariophyta</taxon>
        <taxon>Bacillariophyceae</taxon>
        <taxon>Bacillariophycidae</taxon>
        <taxon>Bacillariales</taxon>
        <taxon>Bacillariaceae</taxon>
        <taxon>Nitzschia</taxon>
    </lineage>
</organism>
<dbReference type="PROSITE" id="PS50102">
    <property type="entry name" value="RRM"/>
    <property type="match status" value="1"/>
</dbReference>
<evidence type="ECO:0000256" key="1">
    <source>
        <dbReference type="PROSITE-ProRule" id="PRU00176"/>
    </source>
</evidence>
<dbReference type="InterPro" id="IPR026896">
    <property type="entry name" value="CSTF_C"/>
</dbReference>
<dbReference type="Pfam" id="PF00076">
    <property type="entry name" value="RRM_1"/>
    <property type="match status" value="1"/>
</dbReference>
<dbReference type="GO" id="GO:0005847">
    <property type="term" value="C:mRNA cleavage and polyadenylation specificity factor complex"/>
    <property type="evidence" value="ECO:0007669"/>
    <property type="project" value="TreeGrafter"/>
</dbReference>
<dbReference type="Pfam" id="PF14327">
    <property type="entry name" value="CSTF2_hinge"/>
    <property type="match status" value="1"/>
</dbReference>
<keyword evidence="1" id="KW-0694">RNA-binding</keyword>
<sequence>MWNAQAPPQPMAGAQQQQQKHDVFVGNLAFNTTEEQLFQTFSELGKVIKVRLVSDADTGKPRGYAFVEFEDPQAALSAIRNMNDYELNGRRIRVNFSSSSHLEVLANKLGMDLSQQTQRPSASASSAAAPTSAGTSAVADALKGLSKGEMYDIVAKLKEIADSDPEEARRLLSGHPQLPEALLFLMSKLDMIQTSISTESVPGVVNPLAGPAVGLPATRTADPRARDPRAAAAAARSDPRVAAVPPAPPVVDPRARMDPRARAAPPAPQIPLPPPPQPQYGVVPPPPPPATTPGVANLDPGLIQQVMSLTPQQISQLPPDKQQSILALRQQISGSMM</sequence>
<feature type="compositionally biased region" description="Pro residues" evidence="2">
    <location>
        <begin position="265"/>
        <end position="291"/>
    </location>
</feature>
<feature type="compositionally biased region" description="Low complexity" evidence="2">
    <location>
        <begin position="230"/>
        <end position="244"/>
    </location>
</feature>
<dbReference type="PANTHER" id="PTHR45735:SF2">
    <property type="entry name" value="CLEAVAGE STIMULATION FACTOR SUBUNIT 2"/>
    <property type="match status" value="1"/>
</dbReference>
<reference evidence="4" key="2">
    <citation type="submission" date="2021-04" db="EMBL/GenBank/DDBJ databases">
        <authorList>
            <person name="Podell S."/>
        </authorList>
    </citation>
    <scope>NUCLEOTIDE SEQUENCE</scope>
    <source>
        <strain evidence="4">Hildebrandi</strain>
    </source>
</reference>
<dbReference type="InterPro" id="IPR000504">
    <property type="entry name" value="RRM_dom"/>
</dbReference>
<feature type="region of interest" description="Disordered" evidence="2">
    <location>
        <begin position="214"/>
        <end position="297"/>
    </location>
</feature>